<dbReference type="AlphaFoldDB" id="A0A0D2PMP9"/>
<keyword evidence="3" id="KW-1185">Reference proteome</keyword>
<protein>
    <submittedName>
        <fullName evidence="2">Uncharacterized protein</fullName>
    </submittedName>
</protein>
<sequence>MSVPLTDYVASISSTVDLIVLTSLLILLACTASFPTYSRTTRSQGADLLASPLENQTISKRPPNRAVLLLRCSRSRRPRFLPLTTLLCSYYGYSGCD</sequence>
<keyword evidence="1" id="KW-0472">Membrane</keyword>
<reference evidence="3" key="1">
    <citation type="submission" date="2014-04" db="EMBL/GenBank/DDBJ databases">
        <title>Evolutionary Origins and Diversification of the Mycorrhizal Mutualists.</title>
        <authorList>
            <consortium name="DOE Joint Genome Institute"/>
            <consortium name="Mycorrhizal Genomics Consortium"/>
            <person name="Kohler A."/>
            <person name="Kuo A."/>
            <person name="Nagy L.G."/>
            <person name="Floudas D."/>
            <person name="Copeland A."/>
            <person name="Barry K.W."/>
            <person name="Cichocki N."/>
            <person name="Veneault-Fourrey C."/>
            <person name="LaButti K."/>
            <person name="Lindquist E.A."/>
            <person name="Lipzen A."/>
            <person name="Lundell T."/>
            <person name="Morin E."/>
            <person name="Murat C."/>
            <person name="Riley R."/>
            <person name="Ohm R."/>
            <person name="Sun H."/>
            <person name="Tunlid A."/>
            <person name="Henrissat B."/>
            <person name="Grigoriev I.V."/>
            <person name="Hibbett D.S."/>
            <person name="Martin F."/>
        </authorList>
    </citation>
    <scope>NUCLEOTIDE SEQUENCE [LARGE SCALE GENOMIC DNA]</scope>
    <source>
        <strain evidence="3">FD-334 SS-4</strain>
    </source>
</reference>
<keyword evidence="1" id="KW-0812">Transmembrane</keyword>
<name>A0A0D2PMP9_HYPSF</name>
<organism evidence="2 3">
    <name type="scientific">Hypholoma sublateritium (strain FD-334 SS-4)</name>
    <dbReference type="NCBI Taxonomy" id="945553"/>
    <lineage>
        <taxon>Eukaryota</taxon>
        <taxon>Fungi</taxon>
        <taxon>Dikarya</taxon>
        <taxon>Basidiomycota</taxon>
        <taxon>Agaricomycotina</taxon>
        <taxon>Agaricomycetes</taxon>
        <taxon>Agaricomycetidae</taxon>
        <taxon>Agaricales</taxon>
        <taxon>Agaricineae</taxon>
        <taxon>Strophariaceae</taxon>
        <taxon>Hypholoma</taxon>
    </lineage>
</organism>
<keyword evidence="1" id="KW-1133">Transmembrane helix</keyword>
<evidence type="ECO:0000256" key="1">
    <source>
        <dbReference type="SAM" id="Phobius"/>
    </source>
</evidence>
<proteinExistence type="predicted"/>
<evidence type="ECO:0000313" key="2">
    <source>
        <dbReference type="EMBL" id="KJA21125.1"/>
    </source>
</evidence>
<accession>A0A0D2PMP9</accession>
<gene>
    <name evidence="2" type="ORF">HYPSUDRAFT_762265</name>
</gene>
<evidence type="ECO:0000313" key="3">
    <source>
        <dbReference type="Proteomes" id="UP000054270"/>
    </source>
</evidence>
<dbReference type="EMBL" id="KN817561">
    <property type="protein sequence ID" value="KJA21125.1"/>
    <property type="molecule type" value="Genomic_DNA"/>
</dbReference>
<feature type="transmembrane region" description="Helical" evidence="1">
    <location>
        <begin position="12"/>
        <end position="34"/>
    </location>
</feature>
<dbReference type="Proteomes" id="UP000054270">
    <property type="component" value="Unassembled WGS sequence"/>
</dbReference>